<evidence type="ECO:0000313" key="4">
    <source>
        <dbReference type="Proteomes" id="UP000293142"/>
    </source>
</evidence>
<dbReference type="Pfam" id="PF00395">
    <property type="entry name" value="SLH"/>
    <property type="match status" value="3"/>
</dbReference>
<dbReference type="OrthoDB" id="5845122at2"/>
<name>A0A4Q9DFH9_9BACL</name>
<keyword evidence="4" id="KW-1185">Reference proteome</keyword>
<feature type="domain" description="SLH" evidence="2">
    <location>
        <begin position="138"/>
        <end position="200"/>
    </location>
</feature>
<evidence type="ECO:0000313" key="3">
    <source>
        <dbReference type="EMBL" id="TBL70740.1"/>
    </source>
</evidence>
<feature type="domain" description="SLH" evidence="2">
    <location>
        <begin position="203"/>
        <end position="266"/>
    </location>
</feature>
<gene>
    <name evidence="3" type="ORF">EYB31_32475</name>
</gene>
<organism evidence="3 4">
    <name type="scientific">Paenibacillus thalictri</name>
    <dbReference type="NCBI Taxonomy" id="2527873"/>
    <lineage>
        <taxon>Bacteria</taxon>
        <taxon>Bacillati</taxon>
        <taxon>Bacillota</taxon>
        <taxon>Bacilli</taxon>
        <taxon>Bacillales</taxon>
        <taxon>Paenibacillaceae</taxon>
        <taxon>Paenibacillus</taxon>
    </lineage>
</organism>
<sequence>MPYPYSKQMIALGLSLVMAMGVGTSAFAKGNDKFDNRSNNRFDNRSDNRFDSRNFFNGKKTTTQYKVNINFKDMQNGQGWDWALRYIADLASRNVFNGYEDGTFRPQATVTRIEAITAAIRLMGLESQAQSSSEMSASLNFADAKQVPSWAVGYVSVALKNDLFGENDNNVNPNQPADRLWATTLLVKALKLTSQAEAKMNQKLSFADANKIPAGSVGFVAVAVEQGLVNGFEDNTFRPNQSVTRAQIAALLDRAGDKLSDSEDGLLVGTVNSPVSGNVLTITTTSGQTANLALDPNAFIYRNNTRITASQLQTGDIIKSRTVNGSTIFVEVTQLSGGSTPTTTPITSYNGLLSGTLSSVVNGYTVTLTSGNQTYSLPLNSSALIYRYGTNVGASSLQAGDIINLRAYNNTVVFIDVTQPYGAGTQPNYEASFTGKLASPVSNNVMVLNTGSETKTFAYNTGAFIYRNGVQVNASSLQAGDSITVYTVNNTIAVAEVTANASGPVTTATNGSDIIVNATLASTVNGNTVTIQNGSSTQSYPLQANAFIYRSGALTNAASLLAGDAVVLHVKDNIVWSVEAATVSGQLTVTSGSGTIASAISNNVLVLNNNGQTTTYTVDANAVIYRNGVQTNLSTLQAGDIVVVRSYANNVLYIEVTQASSSNNTSAYTINGTLSGVNLNNQGVLSTVSVTQTNSDGTISTNVYNVSPSVTINGSLVVGHSVVLVNVNSLITSITIN</sequence>
<protein>
    <submittedName>
        <fullName evidence="3">S-layer homology domain-containing protein</fullName>
    </submittedName>
</protein>
<reference evidence="3 4" key="1">
    <citation type="submission" date="2019-02" db="EMBL/GenBank/DDBJ databases">
        <title>Paenibacillus sp. nov., isolated from surface-sterilized tissue of Thalictrum simplex L.</title>
        <authorList>
            <person name="Tuo L."/>
        </authorList>
    </citation>
    <scope>NUCLEOTIDE SEQUENCE [LARGE SCALE GENOMIC DNA]</scope>
    <source>
        <strain evidence="3 4">N2SHLJ1</strain>
    </source>
</reference>
<dbReference type="RefSeq" id="WP_131017678.1">
    <property type="nucleotide sequence ID" value="NZ_SIRE01000030.1"/>
</dbReference>
<evidence type="ECO:0000259" key="2">
    <source>
        <dbReference type="PROSITE" id="PS51272"/>
    </source>
</evidence>
<dbReference type="AlphaFoldDB" id="A0A4Q9DFH9"/>
<dbReference type="EMBL" id="SIRE01000030">
    <property type="protein sequence ID" value="TBL70740.1"/>
    <property type="molecule type" value="Genomic_DNA"/>
</dbReference>
<accession>A0A4Q9DFH9</accession>
<feature type="domain" description="SLH" evidence="2">
    <location>
        <begin position="68"/>
        <end position="133"/>
    </location>
</feature>
<dbReference type="PROSITE" id="PS51272">
    <property type="entry name" value="SLH"/>
    <property type="match status" value="3"/>
</dbReference>
<proteinExistence type="predicted"/>
<feature type="chain" id="PRO_5020443245" evidence="1">
    <location>
        <begin position="29"/>
        <end position="737"/>
    </location>
</feature>
<dbReference type="InterPro" id="IPR001119">
    <property type="entry name" value="SLH_dom"/>
</dbReference>
<comment type="caution">
    <text evidence="3">The sequence shown here is derived from an EMBL/GenBank/DDBJ whole genome shotgun (WGS) entry which is preliminary data.</text>
</comment>
<dbReference type="Proteomes" id="UP000293142">
    <property type="component" value="Unassembled WGS sequence"/>
</dbReference>
<feature type="signal peptide" evidence="1">
    <location>
        <begin position="1"/>
        <end position="28"/>
    </location>
</feature>
<keyword evidence="1" id="KW-0732">Signal</keyword>
<evidence type="ECO:0000256" key="1">
    <source>
        <dbReference type="SAM" id="SignalP"/>
    </source>
</evidence>